<evidence type="ECO:0000313" key="3">
    <source>
        <dbReference type="Proteomes" id="UP000054248"/>
    </source>
</evidence>
<keyword evidence="3" id="KW-1185">Reference proteome</keyword>
<feature type="non-terminal residue" evidence="2">
    <location>
        <position position="57"/>
    </location>
</feature>
<name>A0A0C3LLG6_9AGAM</name>
<proteinExistence type="predicted"/>
<evidence type="ECO:0000313" key="2">
    <source>
        <dbReference type="EMBL" id="KIO22202.1"/>
    </source>
</evidence>
<dbReference type="AlphaFoldDB" id="A0A0C3LLG6"/>
<dbReference type="STRING" id="1051891.A0A0C3LLG6"/>
<accession>A0A0C3LLG6</accession>
<dbReference type="OrthoDB" id="3048714at2759"/>
<feature type="compositionally biased region" description="Polar residues" evidence="1">
    <location>
        <begin position="20"/>
        <end position="30"/>
    </location>
</feature>
<feature type="region of interest" description="Disordered" evidence="1">
    <location>
        <begin position="1"/>
        <end position="30"/>
    </location>
</feature>
<gene>
    <name evidence="2" type="ORF">M407DRAFT_55317</name>
</gene>
<dbReference type="HOGENOM" id="CLU_202028_0_0_1"/>
<reference evidence="3" key="2">
    <citation type="submission" date="2015-01" db="EMBL/GenBank/DDBJ databases">
        <title>Evolutionary Origins and Diversification of the Mycorrhizal Mutualists.</title>
        <authorList>
            <consortium name="DOE Joint Genome Institute"/>
            <consortium name="Mycorrhizal Genomics Consortium"/>
            <person name="Kohler A."/>
            <person name="Kuo A."/>
            <person name="Nagy L.G."/>
            <person name="Floudas D."/>
            <person name="Copeland A."/>
            <person name="Barry K.W."/>
            <person name="Cichocki N."/>
            <person name="Veneault-Fourrey C."/>
            <person name="LaButti K."/>
            <person name="Lindquist E.A."/>
            <person name="Lipzen A."/>
            <person name="Lundell T."/>
            <person name="Morin E."/>
            <person name="Murat C."/>
            <person name="Riley R."/>
            <person name="Ohm R."/>
            <person name="Sun H."/>
            <person name="Tunlid A."/>
            <person name="Henrissat B."/>
            <person name="Grigoriev I.V."/>
            <person name="Hibbett D.S."/>
            <person name="Martin F."/>
        </authorList>
    </citation>
    <scope>NUCLEOTIDE SEQUENCE [LARGE SCALE GENOMIC DNA]</scope>
    <source>
        <strain evidence="3">MUT 4182</strain>
    </source>
</reference>
<protein>
    <submittedName>
        <fullName evidence="2">Uncharacterized protein</fullName>
    </submittedName>
</protein>
<organism evidence="2 3">
    <name type="scientific">Tulasnella calospora MUT 4182</name>
    <dbReference type="NCBI Taxonomy" id="1051891"/>
    <lineage>
        <taxon>Eukaryota</taxon>
        <taxon>Fungi</taxon>
        <taxon>Dikarya</taxon>
        <taxon>Basidiomycota</taxon>
        <taxon>Agaricomycotina</taxon>
        <taxon>Agaricomycetes</taxon>
        <taxon>Cantharellales</taxon>
        <taxon>Tulasnellaceae</taxon>
        <taxon>Tulasnella</taxon>
    </lineage>
</organism>
<dbReference type="Gene3D" id="3.30.70.2430">
    <property type="match status" value="1"/>
</dbReference>
<reference evidence="2 3" key="1">
    <citation type="submission" date="2014-04" db="EMBL/GenBank/DDBJ databases">
        <authorList>
            <consortium name="DOE Joint Genome Institute"/>
            <person name="Kuo A."/>
            <person name="Girlanda M."/>
            <person name="Perotto S."/>
            <person name="Kohler A."/>
            <person name="Nagy L.G."/>
            <person name="Floudas D."/>
            <person name="Copeland A."/>
            <person name="Barry K.W."/>
            <person name="Cichocki N."/>
            <person name="Veneault-Fourrey C."/>
            <person name="LaButti K."/>
            <person name="Lindquist E.A."/>
            <person name="Lipzen A."/>
            <person name="Lundell T."/>
            <person name="Morin E."/>
            <person name="Murat C."/>
            <person name="Sun H."/>
            <person name="Tunlid A."/>
            <person name="Henrissat B."/>
            <person name="Grigoriev I.V."/>
            <person name="Hibbett D.S."/>
            <person name="Martin F."/>
            <person name="Nordberg H.P."/>
            <person name="Cantor M.N."/>
            <person name="Hua S.X."/>
        </authorList>
    </citation>
    <scope>NUCLEOTIDE SEQUENCE [LARGE SCALE GENOMIC DNA]</scope>
    <source>
        <strain evidence="2 3">MUT 4182</strain>
    </source>
</reference>
<dbReference type="Proteomes" id="UP000054248">
    <property type="component" value="Unassembled WGS sequence"/>
</dbReference>
<dbReference type="EMBL" id="KN823116">
    <property type="protein sequence ID" value="KIO22202.1"/>
    <property type="molecule type" value="Genomic_DNA"/>
</dbReference>
<sequence length="57" mass="6564">MQPTVERYSENRPSHATFAVNPSRSSPSFNDTALQEVVDTISRRPETWPEILNFEVE</sequence>
<evidence type="ECO:0000256" key="1">
    <source>
        <dbReference type="SAM" id="MobiDB-lite"/>
    </source>
</evidence>